<evidence type="ECO:0000256" key="4">
    <source>
        <dbReference type="PROSITE-ProRule" id="PRU01006"/>
    </source>
</evidence>
<dbReference type="STRING" id="1149755.A0A2J6S3V5"/>
<dbReference type="InterPro" id="IPR032914">
    <property type="entry name" value="Vam6/VPS39/TRAP1"/>
</dbReference>
<protein>
    <submittedName>
        <fullName evidence="7">Vacuolar morphogenesis protein-like protein AvaB</fullName>
    </submittedName>
</protein>
<evidence type="ECO:0000256" key="5">
    <source>
        <dbReference type="SAM" id="MobiDB-lite"/>
    </source>
</evidence>
<dbReference type="InterPro" id="IPR019452">
    <property type="entry name" value="VPS39/TGF_beta_rcpt-assoc_1"/>
</dbReference>
<dbReference type="GO" id="GO:0000329">
    <property type="term" value="C:fungal-type vacuole membrane"/>
    <property type="evidence" value="ECO:0007669"/>
    <property type="project" value="TreeGrafter"/>
</dbReference>
<proteinExistence type="inferred from homology"/>
<dbReference type="GO" id="GO:0006914">
    <property type="term" value="P:autophagy"/>
    <property type="evidence" value="ECO:0007669"/>
    <property type="project" value="TreeGrafter"/>
</dbReference>
<feature type="repeat" description="CHCR" evidence="4">
    <location>
        <begin position="736"/>
        <end position="902"/>
    </location>
</feature>
<dbReference type="PANTHER" id="PTHR12894:SF49">
    <property type="entry name" value="VAM6_VPS39-LIKE PROTEIN"/>
    <property type="match status" value="1"/>
</dbReference>
<dbReference type="GO" id="GO:0006886">
    <property type="term" value="P:intracellular protein transport"/>
    <property type="evidence" value="ECO:0007669"/>
    <property type="project" value="UniProtKB-UniRule"/>
</dbReference>
<feature type="domain" description="CNH" evidence="6">
    <location>
        <begin position="18"/>
        <end position="343"/>
    </location>
</feature>
<dbReference type="Pfam" id="PF10367">
    <property type="entry name" value="zf-Vps39_C"/>
    <property type="match status" value="1"/>
</dbReference>
<feature type="region of interest" description="Disordered" evidence="5">
    <location>
        <begin position="51"/>
        <end position="76"/>
    </location>
</feature>
<name>A0A2J6S3V5_HYAVF</name>
<gene>
    <name evidence="7" type="ORF">L207DRAFT_524821</name>
</gene>
<feature type="region of interest" description="Disordered" evidence="5">
    <location>
        <begin position="456"/>
        <end position="495"/>
    </location>
</feature>
<dbReference type="Proteomes" id="UP000235786">
    <property type="component" value="Unassembled WGS sequence"/>
</dbReference>
<comment type="subcellular location">
    <subcellularLocation>
        <location evidence="1">Endomembrane system</location>
        <topology evidence="1">Peripheral membrane protein</topology>
    </subcellularLocation>
</comment>
<organism evidence="7 8">
    <name type="scientific">Hyaloscypha variabilis (strain UAMH 11265 / GT02V1 / F)</name>
    <name type="common">Meliniomyces variabilis</name>
    <dbReference type="NCBI Taxonomy" id="1149755"/>
    <lineage>
        <taxon>Eukaryota</taxon>
        <taxon>Fungi</taxon>
        <taxon>Dikarya</taxon>
        <taxon>Ascomycota</taxon>
        <taxon>Pezizomycotina</taxon>
        <taxon>Leotiomycetes</taxon>
        <taxon>Helotiales</taxon>
        <taxon>Hyaloscyphaceae</taxon>
        <taxon>Hyaloscypha</taxon>
        <taxon>Hyaloscypha variabilis</taxon>
    </lineage>
</organism>
<reference evidence="7 8" key="1">
    <citation type="submission" date="2016-04" db="EMBL/GenBank/DDBJ databases">
        <title>A degradative enzymes factory behind the ericoid mycorrhizal symbiosis.</title>
        <authorList>
            <consortium name="DOE Joint Genome Institute"/>
            <person name="Martino E."/>
            <person name="Morin E."/>
            <person name="Grelet G."/>
            <person name="Kuo A."/>
            <person name="Kohler A."/>
            <person name="Daghino S."/>
            <person name="Barry K."/>
            <person name="Choi C."/>
            <person name="Cichocki N."/>
            <person name="Clum A."/>
            <person name="Copeland A."/>
            <person name="Hainaut M."/>
            <person name="Haridas S."/>
            <person name="Labutti K."/>
            <person name="Lindquist E."/>
            <person name="Lipzen A."/>
            <person name="Khouja H.-R."/>
            <person name="Murat C."/>
            <person name="Ohm R."/>
            <person name="Olson A."/>
            <person name="Spatafora J."/>
            <person name="Veneault-Fourrey C."/>
            <person name="Henrissat B."/>
            <person name="Grigoriev I."/>
            <person name="Martin F."/>
            <person name="Perotto S."/>
        </authorList>
    </citation>
    <scope>NUCLEOTIDE SEQUENCE [LARGE SCALE GENOMIC DNA]</scope>
    <source>
        <strain evidence="7 8">F</strain>
    </source>
</reference>
<feature type="compositionally biased region" description="Basic and acidic residues" evidence="5">
    <location>
        <begin position="51"/>
        <end position="64"/>
    </location>
</feature>
<evidence type="ECO:0000256" key="3">
    <source>
        <dbReference type="ARBA" id="ARBA00038201"/>
    </source>
</evidence>
<evidence type="ECO:0000256" key="2">
    <source>
        <dbReference type="ARBA" id="ARBA00023136"/>
    </source>
</evidence>
<feature type="region of interest" description="Disordered" evidence="5">
    <location>
        <begin position="521"/>
        <end position="540"/>
    </location>
</feature>
<evidence type="ECO:0000256" key="1">
    <source>
        <dbReference type="ARBA" id="ARBA00004184"/>
    </source>
</evidence>
<accession>A0A2J6S3V5</accession>
<keyword evidence="8" id="KW-1185">Reference proteome</keyword>
<evidence type="ECO:0000259" key="6">
    <source>
        <dbReference type="PROSITE" id="PS50219"/>
    </source>
</evidence>
<dbReference type="OrthoDB" id="5325112at2759"/>
<dbReference type="EMBL" id="KZ613940">
    <property type="protein sequence ID" value="PMD45456.1"/>
    <property type="molecule type" value="Genomic_DNA"/>
</dbReference>
<dbReference type="PROSITE" id="PS50236">
    <property type="entry name" value="CHCR"/>
    <property type="match status" value="1"/>
</dbReference>
<evidence type="ECO:0000313" key="7">
    <source>
        <dbReference type="EMBL" id="PMD45456.1"/>
    </source>
</evidence>
<dbReference type="Pfam" id="PF00780">
    <property type="entry name" value="CNH"/>
    <property type="match status" value="1"/>
</dbReference>
<dbReference type="InterPro" id="IPR019453">
    <property type="entry name" value="VPS39/TGFA1_Znf"/>
</dbReference>
<keyword evidence="2" id="KW-0472">Membrane</keyword>
<dbReference type="InterPro" id="IPR000547">
    <property type="entry name" value="Clathrin_H-chain/VPS_repeat"/>
</dbReference>
<feature type="compositionally biased region" description="Basic and acidic residues" evidence="5">
    <location>
        <begin position="456"/>
        <end position="469"/>
    </location>
</feature>
<sequence>MLSAFTARPIVELRQRDKFKIESILAYGDRLLVGLSTGSLRVYRVNELPEEKQNGNAKADDKPLSRPSSSSTPKPVDLLREVEKFSTRAVEQLAILKEANILISLSNSYVSIHDLQSYTLQEQLAKTKSATTFAVTSNIVKDSATGIPEIISRLAVAVKRRLILWSWHESELEQDTAEITLPEAIKTLTWASATKIICGMNAGYVIVDVSTQESEEIVGPGAIGGAAGAQGGRFGGLGSASMGYMGLGGYIPNPLATKLADGEMLLAKDINSLFITSEGKPLEKRQIPWQQAPDAIGYSYPYILALQSPSQGTLEVRNPETLSLLQSISLPSAKQLHFPPPTVSLAHAGKGFHVASERVIWRMGATNYDTQVDELVEKGKYDEAISVLNMLEDALLKNKVERLREIKIQKAQSLFDQRKYRDAVDIFMEMDVQAPPERVIKLYPRVIAGDLSTLEEAHPDTETDNEEPRAATNGDADASSETKQGEAKEIVGSPKPAAVNKLLKSHQKALSDTSSIRSFMRLDGGESSDAASTRVRPGEDAPLEGKDLITAALALNDFLVQARNRMKEFLDAETGKMKATTQNGQNGNSEHAFASLLTTPASDAEKDREMKLRDTAKLIDTTLFRSYMLAKPQLAGALFRIPNFCDPDVVNEKLLETGRYSELVDFFHGKKLHRPALELLKRFGMSKDENEAPATLQGPQRTVGYLQNLPPEMIDLILEFAEWPLRADPTLGMEVFLADTENAETLPRDKVIGFLQGIDAKLAVKYLEHVINELNDLTPEYHNRLIEAYILELKSREDKDSDSWKGLMERLTSFLKTSNETKSHSLSKAFGLIPRDDPDFYGAQAVVLSNMGQHKQALEIYVFKIKDYNKAEECVVTSPFMAQANISRYCNHIHLTQDSAVASPIQSRRGSTTADDEDAVPSIYHTLLSLYLTPPQPHQPNWPPALDLLSKHGSRLPASSTLNLIPAALPIAELESYFRGRIRAANSIVNESKVVSGLRKSEVVSAQAALLLGDGTPDGNGGRNRRVIVSEERVCGVCHKRLGGSVIAVLPNNGVVHYGCLNRPNGRSTGGMESLRAGSWR</sequence>
<dbReference type="PANTHER" id="PTHR12894">
    <property type="entry name" value="CNH DOMAIN CONTAINING"/>
    <property type="match status" value="1"/>
</dbReference>
<dbReference type="InterPro" id="IPR001180">
    <property type="entry name" value="CNH_dom"/>
</dbReference>
<dbReference type="GO" id="GO:0034058">
    <property type="term" value="P:endosomal vesicle fusion"/>
    <property type="evidence" value="ECO:0007669"/>
    <property type="project" value="TreeGrafter"/>
</dbReference>
<dbReference type="GO" id="GO:0012505">
    <property type="term" value="C:endomembrane system"/>
    <property type="evidence" value="ECO:0007669"/>
    <property type="project" value="UniProtKB-SubCell"/>
</dbReference>
<dbReference type="Pfam" id="PF10366">
    <property type="entry name" value="Vps39_1"/>
    <property type="match status" value="1"/>
</dbReference>
<evidence type="ECO:0000313" key="8">
    <source>
        <dbReference type="Proteomes" id="UP000235786"/>
    </source>
</evidence>
<dbReference type="AlphaFoldDB" id="A0A2J6S3V5"/>
<comment type="similarity">
    <text evidence="3">Belongs to the VAM6/VPS39 family.</text>
</comment>
<dbReference type="PROSITE" id="PS50219">
    <property type="entry name" value="CNH"/>
    <property type="match status" value="1"/>
</dbReference>